<evidence type="ECO:0000256" key="6">
    <source>
        <dbReference type="ARBA" id="ARBA00022989"/>
    </source>
</evidence>
<keyword evidence="6 8" id="KW-1133">Transmembrane helix</keyword>
<evidence type="ECO:0000256" key="2">
    <source>
        <dbReference type="ARBA" id="ARBA00007998"/>
    </source>
</evidence>
<dbReference type="Proteomes" id="UP000730618">
    <property type="component" value="Unassembled WGS sequence"/>
</dbReference>
<feature type="transmembrane region" description="Helical" evidence="8">
    <location>
        <begin position="12"/>
        <end position="34"/>
    </location>
</feature>
<proteinExistence type="inferred from homology"/>
<name>A0ABN7TR02_9BACL</name>
<evidence type="ECO:0000256" key="1">
    <source>
        <dbReference type="ARBA" id="ARBA00004141"/>
    </source>
</evidence>
<feature type="transmembrane region" description="Helical" evidence="8">
    <location>
        <begin position="121"/>
        <end position="138"/>
    </location>
</feature>
<organism evidence="9 10">
    <name type="scientific">Paenibacillus allorhizosphaerae</name>
    <dbReference type="NCBI Taxonomy" id="2849866"/>
    <lineage>
        <taxon>Bacteria</taxon>
        <taxon>Bacillati</taxon>
        <taxon>Bacillota</taxon>
        <taxon>Bacilli</taxon>
        <taxon>Bacillales</taxon>
        <taxon>Paenibacillaceae</taxon>
        <taxon>Paenibacillus</taxon>
    </lineage>
</organism>
<feature type="transmembrane region" description="Helical" evidence="8">
    <location>
        <begin position="307"/>
        <end position="332"/>
    </location>
</feature>
<dbReference type="PANTHER" id="PTHR34975:SF2">
    <property type="entry name" value="SPORE GERMINATION PROTEIN A2"/>
    <property type="match status" value="1"/>
</dbReference>
<dbReference type="RefSeq" id="WP_218100147.1">
    <property type="nucleotide sequence ID" value="NZ_CAJVCE010000010.1"/>
</dbReference>
<keyword evidence="5 8" id="KW-0812">Transmembrane</keyword>
<keyword evidence="10" id="KW-1185">Reference proteome</keyword>
<feature type="transmembrane region" description="Helical" evidence="8">
    <location>
        <begin position="338"/>
        <end position="356"/>
    </location>
</feature>
<evidence type="ECO:0000313" key="10">
    <source>
        <dbReference type="Proteomes" id="UP000730618"/>
    </source>
</evidence>
<feature type="transmembrane region" description="Helical" evidence="8">
    <location>
        <begin position="78"/>
        <end position="101"/>
    </location>
</feature>
<evidence type="ECO:0000313" key="9">
    <source>
        <dbReference type="EMBL" id="CAG7646902.1"/>
    </source>
</evidence>
<gene>
    <name evidence="9" type="primary">yndE_12</name>
    <name evidence="9" type="ORF">PAECIP111802_03860</name>
</gene>
<feature type="transmembrane region" description="Helical" evidence="8">
    <location>
        <begin position="273"/>
        <end position="295"/>
    </location>
</feature>
<protein>
    <submittedName>
        <fullName evidence="9">Spore germination protein YndE</fullName>
    </submittedName>
</protein>
<dbReference type="EMBL" id="CAJVCE010000010">
    <property type="protein sequence ID" value="CAG7646902.1"/>
    <property type="molecule type" value="Genomic_DNA"/>
</dbReference>
<keyword evidence="3" id="KW-0813">Transport</keyword>
<reference evidence="9 10" key="1">
    <citation type="submission" date="2021-06" db="EMBL/GenBank/DDBJ databases">
        <authorList>
            <person name="Criscuolo A."/>
        </authorList>
    </citation>
    <scope>NUCLEOTIDE SEQUENCE [LARGE SCALE GENOMIC DNA]</scope>
    <source>
        <strain evidence="10">CIP 111802</strain>
    </source>
</reference>
<evidence type="ECO:0000256" key="3">
    <source>
        <dbReference type="ARBA" id="ARBA00022448"/>
    </source>
</evidence>
<feature type="transmembrane region" description="Helical" evidence="8">
    <location>
        <begin position="217"/>
        <end position="240"/>
    </location>
</feature>
<comment type="subcellular location">
    <subcellularLocation>
        <location evidence="1">Membrane</location>
        <topology evidence="1">Multi-pass membrane protein</topology>
    </subcellularLocation>
</comment>
<dbReference type="InterPro" id="IPR004761">
    <property type="entry name" value="Spore_GerAB"/>
</dbReference>
<feature type="transmembrane region" description="Helical" evidence="8">
    <location>
        <begin position="40"/>
        <end position="58"/>
    </location>
</feature>
<evidence type="ECO:0000256" key="7">
    <source>
        <dbReference type="ARBA" id="ARBA00023136"/>
    </source>
</evidence>
<dbReference type="PANTHER" id="PTHR34975">
    <property type="entry name" value="SPORE GERMINATION PROTEIN A2"/>
    <property type="match status" value="1"/>
</dbReference>
<evidence type="ECO:0000256" key="5">
    <source>
        <dbReference type="ARBA" id="ARBA00022692"/>
    </source>
</evidence>
<keyword evidence="4" id="KW-0309">Germination</keyword>
<accession>A0ABN7TR02</accession>
<comment type="similarity">
    <text evidence="2">Belongs to the amino acid-polyamine-organocation (APC) superfamily. Spore germination protein (SGP) (TC 2.A.3.9) family.</text>
</comment>
<dbReference type="NCBIfam" id="TIGR00912">
    <property type="entry name" value="2A0309"/>
    <property type="match status" value="1"/>
</dbReference>
<evidence type="ECO:0000256" key="4">
    <source>
        <dbReference type="ARBA" id="ARBA00022544"/>
    </source>
</evidence>
<comment type="caution">
    <text evidence="9">The sequence shown here is derived from an EMBL/GenBank/DDBJ whole genome shotgun (WGS) entry which is preliminary data.</text>
</comment>
<feature type="transmembrane region" description="Helical" evidence="8">
    <location>
        <begin position="184"/>
        <end position="205"/>
    </location>
</feature>
<evidence type="ECO:0000256" key="8">
    <source>
        <dbReference type="SAM" id="Phobius"/>
    </source>
</evidence>
<dbReference type="Pfam" id="PF03845">
    <property type="entry name" value="Spore_permease"/>
    <property type="match status" value="1"/>
</dbReference>
<keyword evidence="7 8" id="KW-0472">Membrane</keyword>
<feature type="transmembrane region" description="Helical" evidence="8">
    <location>
        <begin position="145"/>
        <end position="164"/>
    </location>
</feature>
<sequence length="365" mass="40929">MIEKGKIGVHQFTILTVLFTVGSSILIAPSGLAHDAKQDAWIAAALGLGVGLLTILLYNRITVRYPSKTLVACCQEAFGAWVGGFISFLYFGYFFMLAALVLRNIGDFMTTQVLPNTPIQFIHALFLFVVIMGLRNGLETITRTAEIFLPWVLFFFLIMVVLLPPKFDYHNLLPVFGYGMKPTVRASIPLISTPYMELIVFLMIFPHVSNAPKARKAFLAGTFIGGMLLVVIALLSILVLGSELTARHLYPSYSLAKKISIGKFLERLEVVMAGIWFITIYFKLAICFYGSATTLAELFKLKEVKQLYLPLGIIIIVFSVVAYPNIAYFMLFGSKIDFPYSFPYAYIIPFALLLTARFRNKNMRQ</sequence>